<dbReference type="PANTHER" id="PTHR34693:SF1">
    <property type="entry name" value="PROTEIN PAR32"/>
    <property type="match status" value="1"/>
</dbReference>
<dbReference type="EMBL" id="KB446545">
    <property type="protein sequence ID" value="EME39106.1"/>
    <property type="molecule type" value="Genomic_DNA"/>
</dbReference>
<name>M2YJK3_DOTSN</name>
<accession>M2YJK3</accession>
<evidence type="ECO:0000256" key="1">
    <source>
        <dbReference type="SAM" id="MobiDB-lite"/>
    </source>
</evidence>
<dbReference type="eggNOG" id="ENOG502S3S2">
    <property type="taxonomic scope" value="Eukaryota"/>
</dbReference>
<dbReference type="Proteomes" id="UP000016933">
    <property type="component" value="Unassembled WGS sequence"/>
</dbReference>
<organism evidence="2 3">
    <name type="scientific">Dothistroma septosporum (strain NZE10 / CBS 128990)</name>
    <name type="common">Red band needle blight fungus</name>
    <name type="synonym">Mycosphaerella pini</name>
    <dbReference type="NCBI Taxonomy" id="675120"/>
    <lineage>
        <taxon>Eukaryota</taxon>
        <taxon>Fungi</taxon>
        <taxon>Dikarya</taxon>
        <taxon>Ascomycota</taxon>
        <taxon>Pezizomycotina</taxon>
        <taxon>Dothideomycetes</taxon>
        <taxon>Dothideomycetidae</taxon>
        <taxon>Mycosphaerellales</taxon>
        <taxon>Mycosphaerellaceae</taxon>
        <taxon>Dothistroma</taxon>
    </lineage>
</organism>
<protein>
    <submittedName>
        <fullName evidence="2">Uncharacterized protein</fullName>
    </submittedName>
</protein>
<feature type="region of interest" description="Disordered" evidence="1">
    <location>
        <begin position="205"/>
        <end position="339"/>
    </location>
</feature>
<evidence type="ECO:0000313" key="2">
    <source>
        <dbReference type="EMBL" id="EME39106.1"/>
    </source>
</evidence>
<evidence type="ECO:0000313" key="3">
    <source>
        <dbReference type="Proteomes" id="UP000016933"/>
    </source>
</evidence>
<dbReference type="InterPro" id="IPR022024">
    <property type="entry name" value="DUF3602"/>
</dbReference>
<dbReference type="HOGENOM" id="CLU_818962_0_0_1"/>
<sequence>MSGAAMTVVSLCSSVTVTTVSRDVVRERSSHLKTGIPAYPLSHVSRMPSIDIQVSRHPSPAVTFSARRSQLPENAGDCLGKDEEKARRNHELLSRGEKDFLLSFVLVEQWFLKTQDTDCSRLRYLLRALHASRQQHQRLTYSTDIYTTATMAQPPRRTSDVAATKDAPPTATRSHGRGGAGNINSKAPLSVNAEDLKTPTIKSVTYTTGRGGSGNMAKNDPTNPDETRLAQDVNTPDHHSRDMNGTYHWGRGGEGNMTTVGKSGADQARAKSQERRKARALSGSKEVRPEVPRARTGSFKGAMEKGKEFLGLKKNGAAKEDESAVRSQSIQEDESAISD</sequence>
<reference evidence="2 3" key="2">
    <citation type="journal article" date="2012" name="PLoS Pathog.">
        <title>Diverse lifestyles and strategies of plant pathogenesis encoded in the genomes of eighteen Dothideomycetes fungi.</title>
        <authorList>
            <person name="Ohm R.A."/>
            <person name="Feau N."/>
            <person name="Henrissat B."/>
            <person name="Schoch C.L."/>
            <person name="Horwitz B.A."/>
            <person name="Barry K.W."/>
            <person name="Condon B.J."/>
            <person name="Copeland A.C."/>
            <person name="Dhillon B."/>
            <person name="Glaser F."/>
            <person name="Hesse C.N."/>
            <person name="Kosti I."/>
            <person name="LaButti K."/>
            <person name="Lindquist E.A."/>
            <person name="Lucas S."/>
            <person name="Salamov A.A."/>
            <person name="Bradshaw R.E."/>
            <person name="Ciuffetti L."/>
            <person name="Hamelin R.C."/>
            <person name="Kema G.H.J."/>
            <person name="Lawrence C."/>
            <person name="Scott J.A."/>
            <person name="Spatafora J.W."/>
            <person name="Turgeon B.G."/>
            <person name="de Wit P.J.G.M."/>
            <person name="Zhong S."/>
            <person name="Goodwin S.B."/>
            <person name="Grigoriev I.V."/>
        </authorList>
    </citation>
    <scope>NUCLEOTIDE SEQUENCE [LARGE SCALE GENOMIC DNA]</scope>
    <source>
        <strain evidence="3">NZE10 / CBS 128990</strain>
    </source>
</reference>
<gene>
    <name evidence="2" type="ORF">DOTSEDRAFT_82981</name>
</gene>
<feature type="compositionally biased region" description="Basic and acidic residues" evidence="1">
    <location>
        <begin position="302"/>
        <end position="324"/>
    </location>
</feature>
<dbReference type="PANTHER" id="PTHR34693">
    <property type="entry name" value="PROTEIN PAR32"/>
    <property type="match status" value="1"/>
</dbReference>
<reference evidence="3" key="1">
    <citation type="journal article" date="2012" name="PLoS Genet.">
        <title>The genomes of the fungal plant pathogens Cladosporium fulvum and Dothistroma septosporum reveal adaptation to different hosts and lifestyles but also signatures of common ancestry.</title>
        <authorList>
            <person name="de Wit P.J.G.M."/>
            <person name="van der Burgt A."/>
            <person name="Oekmen B."/>
            <person name="Stergiopoulos I."/>
            <person name="Abd-Elsalam K.A."/>
            <person name="Aerts A.L."/>
            <person name="Bahkali A.H."/>
            <person name="Beenen H.G."/>
            <person name="Chettri P."/>
            <person name="Cox M.P."/>
            <person name="Datema E."/>
            <person name="de Vries R.P."/>
            <person name="Dhillon B."/>
            <person name="Ganley A.R."/>
            <person name="Griffiths S.A."/>
            <person name="Guo Y."/>
            <person name="Hamelin R.C."/>
            <person name="Henrissat B."/>
            <person name="Kabir M.S."/>
            <person name="Jashni M.K."/>
            <person name="Kema G."/>
            <person name="Klaubauf S."/>
            <person name="Lapidus A."/>
            <person name="Levasseur A."/>
            <person name="Lindquist E."/>
            <person name="Mehrabi R."/>
            <person name="Ohm R.A."/>
            <person name="Owen T.J."/>
            <person name="Salamov A."/>
            <person name="Schwelm A."/>
            <person name="Schijlen E."/>
            <person name="Sun H."/>
            <person name="van den Burg H.A."/>
            <person name="van Ham R.C.H.J."/>
            <person name="Zhang S."/>
            <person name="Goodwin S.B."/>
            <person name="Grigoriev I.V."/>
            <person name="Collemare J."/>
            <person name="Bradshaw R.E."/>
        </authorList>
    </citation>
    <scope>NUCLEOTIDE SEQUENCE [LARGE SCALE GENOMIC DNA]</scope>
    <source>
        <strain evidence="3">NZE10 / CBS 128990</strain>
    </source>
</reference>
<feature type="region of interest" description="Disordered" evidence="1">
    <location>
        <begin position="152"/>
        <end position="187"/>
    </location>
</feature>
<proteinExistence type="predicted"/>
<dbReference type="Pfam" id="PF12223">
    <property type="entry name" value="DUF3602"/>
    <property type="match status" value="1"/>
</dbReference>
<dbReference type="AlphaFoldDB" id="M2YJK3"/>
<feature type="compositionally biased region" description="Basic and acidic residues" evidence="1">
    <location>
        <begin position="225"/>
        <end position="242"/>
    </location>
</feature>
<dbReference type="InterPro" id="IPR053203">
    <property type="entry name" value="Cisplatin_resist-associated"/>
</dbReference>
<keyword evidence="3" id="KW-1185">Reference proteome</keyword>
<dbReference type="OrthoDB" id="3063476at2759"/>